<evidence type="ECO:0000256" key="1">
    <source>
        <dbReference type="SAM" id="Phobius"/>
    </source>
</evidence>
<feature type="transmembrane region" description="Helical" evidence="1">
    <location>
        <begin position="20"/>
        <end position="42"/>
    </location>
</feature>
<evidence type="ECO:0000313" key="2">
    <source>
        <dbReference type="EMBL" id="MFC6014387.1"/>
    </source>
</evidence>
<comment type="caution">
    <text evidence="2">The sequence shown here is derived from an EMBL/GenBank/DDBJ whole genome shotgun (WGS) entry which is preliminary data.</text>
</comment>
<keyword evidence="1" id="KW-0472">Membrane</keyword>
<evidence type="ECO:0000313" key="3">
    <source>
        <dbReference type="Proteomes" id="UP001596223"/>
    </source>
</evidence>
<keyword evidence="3" id="KW-1185">Reference proteome</keyword>
<dbReference type="EMBL" id="JBHSQN010000017">
    <property type="protein sequence ID" value="MFC6014387.1"/>
    <property type="molecule type" value="Genomic_DNA"/>
</dbReference>
<gene>
    <name evidence="2" type="ORF">ACFP3H_25315</name>
</gene>
<proteinExistence type="predicted"/>
<keyword evidence="1" id="KW-1133">Transmembrane helix</keyword>
<name>A0ABW1JY14_9NOCA</name>
<accession>A0ABW1JY14</accession>
<protein>
    <recommendedName>
        <fullName evidence="4">PE family protein</fullName>
    </recommendedName>
</protein>
<keyword evidence="1" id="KW-0812">Transmembrane</keyword>
<reference evidence="3" key="1">
    <citation type="journal article" date="2019" name="Int. J. Syst. Evol. Microbiol.">
        <title>The Global Catalogue of Microorganisms (GCM) 10K type strain sequencing project: providing services to taxonomists for standard genome sequencing and annotation.</title>
        <authorList>
            <consortium name="The Broad Institute Genomics Platform"/>
            <consortium name="The Broad Institute Genome Sequencing Center for Infectious Disease"/>
            <person name="Wu L."/>
            <person name="Ma J."/>
        </authorList>
    </citation>
    <scope>NUCLEOTIDE SEQUENCE [LARGE SCALE GENOMIC DNA]</scope>
    <source>
        <strain evidence="3">CCUG 36956</strain>
    </source>
</reference>
<sequence>MDQALQILSDNYDAIADLTVYVLDTSLALTAPLLQLFFNFLAS</sequence>
<evidence type="ECO:0008006" key="4">
    <source>
        <dbReference type="Google" id="ProtNLM"/>
    </source>
</evidence>
<dbReference type="Proteomes" id="UP001596223">
    <property type="component" value="Unassembled WGS sequence"/>
</dbReference>
<organism evidence="2 3">
    <name type="scientific">Nocardia lasii</name>
    <dbReference type="NCBI Taxonomy" id="1616107"/>
    <lineage>
        <taxon>Bacteria</taxon>
        <taxon>Bacillati</taxon>
        <taxon>Actinomycetota</taxon>
        <taxon>Actinomycetes</taxon>
        <taxon>Mycobacteriales</taxon>
        <taxon>Nocardiaceae</taxon>
        <taxon>Nocardia</taxon>
    </lineage>
</organism>
<dbReference type="RefSeq" id="WP_378609705.1">
    <property type="nucleotide sequence ID" value="NZ_JBHSQN010000017.1"/>
</dbReference>